<dbReference type="InParanoid" id="C3YMJ5"/>
<evidence type="ECO:0000256" key="1">
    <source>
        <dbReference type="SAM" id="MobiDB-lite"/>
    </source>
</evidence>
<accession>C3YMJ5</accession>
<protein>
    <submittedName>
        <fullName evidence="2">Uncharacterized protein</fullName>
    </submittedName>
</protein>
<reference evidence="2" key="1">
    <citation type="journal article" date="2008" name="Nature">
        <title>The amphioxus genome and the evolution of the chordate karyotype.</title>
        <authorList>
            <consortium name="US DOE Joint Genome Institute (JGI-PGF)"/>
            <person name="Putnam N.H."/>
            <person name="Butts T."/>
            <person name="Ferrier D.E.K."/>
            <person name="Furlong R.F."/>
            <person name="Hellsten U."/>
            <person name="Kawashima T."/>
            <person name="Robinson-Rechavi M."/>
            <person name="Shoguchi E."/>
            <person name="Terry A."/>
            <person name="Yu J.-K."/>
            <person name="Benito-Gutierrez E.L."/>
            <person name="Dubchak I."/>
            <person name="Garcia-Fernandez J."/>
            <person name="Gibson-Brown J.J."/>
            <person name="Grigoriev I.V."/>
            <person name="Horton A.C."/>
            <person name="de Jong P.J."/>
            <person name="Jurka J."/>
            <person name="Kapitonov V.V."/>
            <person name="Kohara Y."/>
            <person name="Kuroki Y."/>
            <person name="Lindquist E."/>
            <person name="Lucas S."/>
            <person name="Osoegawa K."/>
            <person name="Pennacchio L.A."/>
            <person name="Salamov A.A."/>
            <person name="Satou Y."/>
            <person name="Sauka-Spengler T."/>
            <person name="Schmutz J."/>
            <person name="Shin-I T."/>
            <person name="Toyoda A."/>
            <person name="Bronner-Fraser M."/>
            <person name="Fujiyama A."/>
            <person name="Holland L.Z."/>
            <person name="Holland P.W.H."/>
            <person name="Satoh N."/>
            <person name="Rokhsar D.S."/>
        </authorList>
    </citation>
    <scope>NUCLEOTIDE SEQUENCE [LARGE SCALE GENOMIC DNA]</scope>
    <source>
        <strain evidence="2">S238N-H82</strain>
        <tissue evidence="2">Testes</tissue>
    </source>
</reference>
<gene>
    <name evidence="2" type="ORF">BRAFLDRAFT_86863</name>
</gene>
<name>C3YMJ5_BRAFL</name>
<dbReference type="EMBL" id="GG666530">
    <property type="protein sequence ID" value="EEN58491.1"/>
    <property type="molecule type" value="Genomic_DNA"/>
</dbReference>
<evidence type="ECO:0000313" key="2">
    <source>
        <dbReference type="EMBL" id="EEN58491.1"/>
    </source>
</evidence>
<proteinExistence type="predicted"/>
<organism>
    <name type="scientific">Branchiostoma floridae</name>
    <name type="common">Florida lancelet</name>
    <name type="synonym">Amphioxus</name>
    <dbReference type="NCBI Taxonomy" id="7739"/>
    <lineage>
        <taxon>Eukaryota</taxon>
        <taxon>Metazoa</taxon>
        <taxon>Chordata</taxon>
        <taxon>Cephalochordata</taxon>
        <taxon>Leptocardii</taxon>
        <taxon>Amphioxiformes</taxon>
        <taxon>Branchiostomatidae</taxon>
        <taxon>Branchiostoma</taxon>
    </lineage>
</organism>
<feature type="region of interest" description="Disordered" evidence="1">
    <location>
        <begin position="216"/>
        <end position="251"/>
    </location>
</feature>
<feature type="region of interest" description="Disordered" evidence="1">
    <location>
        <begin position="1"/>
        <end position="125"/>
    </location>
</feature>
<sequence>MGGGSAARPSHTPHPSYRAGNQPSRAGNQPSPAGPYGGKRSGKLKPTAGQYGRGRRQHLSLPPPDVMTDNTAPGGTHLQGLRRTNPRLLSGEENGGPEDLPGDSPVSQETERDVHNTGFITLSRTKGNGNRRFCRRCWSARPAGSRSMSRAPPSGAVLCDARPPPGAVLCDARPPPGAIRAQTRPCRRADAATDANLKINALRKLFSHQSKIGNNDPINFHLRRRDSNTSGPTGIPMRRSEAAGQAGRHRRDYQGISTAGIIDGINTDGNLIQSTVRRESPAGNFKK</sequence>
<dbReference type="AlphaFoldDB" id="C3YMJ5"/>
<feature type="compositionally biased region" description="Polar residues" evidence="1">
    <location>
        <begin position="19"/>
        <end position="31"/>
    </location>
</feature>